<keyword evidence="1" id="KW-0805">Transcription regulation</keyword>
<keyword evidence="7" id="KW-1185">Reference proteome</keyword>
<dbReference type="PROSITE" id="PS01081">
    <property type="entry name" value="HTH_TETR_1"/>
    <property type="match status" value="1"/>
</dbReference>
<reference evidence="7" key="1">
    <citation type="submission" date="2023-07" db="EMBL/GenBank/DDBJ databases">
        <title>Dyadobacter sp. nov 'subterranea' isolated from contaminted grondwater.</title>
        <authorList>
            <person name="Szabo I."/>
            <person name="Al-Omari J."/>
            <person name="Szerdahelyi S.G."/>
            <person name="Rado J."/>
        </authorList>
    </citation>
    <scope>NUCLEOTIDE SEQUENCE [LARGE SCALE GENOMIC DNA]</scope>
    <source>
        <strain evidence="7">UP-52</strain>
    </source>
</reference>
<dbReference type="InterPro" id="IPR036271">
    <property type="entry name" value="Tet_transcr_reg_TetR-rel_C_sf"/>
</dbReference>
<dbReference type="InterPro" id="IPR023772">
    <property type="entry name" value="DNA-bd_HTH_TetR-type_CS"/>
</dbReference>
<protein>
    <submittedName>
        <fullName evidence="6">TetR/AcrR family transcriptional regulator</fullName>
    </submittedName>
</protein>
<dbReference type="InterPro" id="IPR009057">
    <property type="entry name" value="Homeodomain-like_sf"/>
</dbReference>
<dbReference type="Proteomes" id="UP000634134">
    <property type="component" value="Unassembled WGS sequence"/>
</dbReference>
<feature type="DNA-binding region" description="H-T-H motif" evidence="4">
    <location>
        <begin position="28"/>
        <end position="47"/>
    </location>
</feature>
<proteinExistence type="predicted"/>
<organism evidence="6 7">
    <name type="scientific">Dyadobacter subterraneus</name>
    <dbReference type="NCBI Taxonomy" id="2773304"/>
    <lineage>
        <taxon>Bacteria</taxon>
        <taxon>Pseudomonadati</taxon>
        <taxon>Bacteroidota</taxon>
        <taxon>Cytophagia</taxon>
        <taxon>Cytophagales</taxon>
        <taxon>Spirosomataceae</taxon>
        <taxon>Dyadobacter</taxon>
    </lineage>
</organism>
<comment type="caution">
    <text evidence="6">The sequence shown here is derived from an EMBL/GenBank/DDBJ whole genome shotgun (WGS) entry which is preliminary data.</text>
</comment>
<dbReference type="Pfam" id="PF00440">
    <property type="entry name" value="TetR_N"/>
    <property type="match status" value="1"/>
</dbReference>
<dbReference type="SUPFAM" id="SSF46689">
    <property type="entry name" value="Homeodomain-like"/>
    <property type="match status" value="1"/>
</dbReference>
<accession>A0ABR9W8W0</accession>
<dbReference type="InterPro" id="IPR001647">
    <property type="entry name" value="HTH_TetR"/>
</dbReference>
<evidence type="ECO:0000256" key="4">
    <source>
        <dbReference type="PROSITE-ProRule" id="PRU00335"/>
    </source>
</evidence>
<feature type="domain" description="HTH tetR-type" evidence="5">
    <location>
        <begin position="5"/>
        <end position="65"/>
    </location>
</feature>
<dbReference type="InterPro" id="IPR011075">
    <property type="entry name" value="TetR_C"/>
</dbReference>
<evidence type="ECO:0000256" key="3">
    <source>
        <dbReference type="ARBA" id="ARBA00023163"/>
    </source>
</evidence>
<keyword evidence="3" id="KW-0804">Transcription</keyword>
<evidence type="ECO:0000313" key="7">
    <source>
        <dbReference type="Proteomes" id="UP000634134"/>
    </source>
</evidence>
<evidence type="ECO:0000313" key="6">
    <source>
        <dbReference type="EMBL" id="MBE9461917.1"/>
    </source>
</evidence>
<keyword evidence="2 4" id="KW-0238">DNA-binding</keyword>
<evidence type="ECO:0000259" key="5">
    <source>
        <dbReference type="PROSITE" id="PS50977"/>
    </source>
</evidence>
<name>A0ABR9W8W0_9BACT</name>
<dbReference type="PROSITE" id="PS50977">
    <property type="entry name" value="HTH_TETR_2"/>
    <property type="match status" value="1"/>
</dbReference>
<dbReference type="PANTHER" id="PTHR47506:SF3">
    <property type="entry name" value="HTH-TYPE TRANSCRIPTIONAL REGULATOR LMRA"/>
    <property type="match status" value="1"/>
</dbReference>
<evidence type="ECO:0000256" key="2">
    <source>
        <dbReference type="ARBA" id="ARBA00023125"/>
    </source>
</evidence>
<dbReference type="Pfam" id="PF16925">
    <property type="entry name" value="TetR_C_13"/>
    <property type="match status" value="1"/>
</dbReference>
<dbReference type="SUPFAM" id="SSF48498">
    <property type="entry name" value="Tetracyclin repressor-like, C-terminal domain"/>
    <property type="match status" value="1"/>
</dbReference>
<evidence type="ECO:0000256" key="1">
    <source>
        <dbReference type="ARBA" id="ARBA00023015"/>
    </source>
</evidence>
<dbReference type="PANTHER" id="PTHR47506">
    <property type="entry name" value="TRANSCRIPTIONAL REGULATORY PROTEIN"/>
    <property type="match status" value="1"/>
</dbReference>
<dbReference type="Gene3D" id="1.10.357.10">
    <property type="entry name" value="Tetracycline Repressor, domain 2"/>
    <property type="match status" value="1"/>
</dbReference>
<dbReference type="EMBL" id="JACYGY010000001">
    <property type="protein sequence ID" value="MBE9461917.1"/>
    <property type="molecule type" value="Genomic_DNA"/>
</dbReference>
<sequence>MGKAERTKQYILEKASIILNEKGISGTTVDSVLEAADVARGCLYGHFLNKDALCNETADYLLDLNDRKTIEFVTKEKTAKGRIHAYLKFNSDPLNTVIQGGCPIMNLAAEADDNNPVIKEKVKKNMIAAQKFLSDILDEGIKNGEFKDSLNPDEFAIKLFSSVQGGIVIGRTLGSAQPMRALIKSLKSELKTFEK</sequence>
<dbReference type="PRINTS" id="PR00455">
    <property type="entry name" value="HTHTETR"/>
</dbReference>
<dbReference type="RefSeq" id="WP_194120160.1">
    <property type="nucleotide sequence ID" value="NZ_JACYGY010000001.1"/>
</dbReference>
<gene>
    <name evidence="6" type="ORF">IEE83_08480</name>
</gene>